<evidence type="ECO:0000313" key="1">
    <source>
        <dbReference type="EMBL" id="KHJ85519.1"/>
    </source>
</evidence>
<keyword evidence="2" id="KW-1185">Reference proteome</keyword>
<protein>
    <submittedName>
        <fullName evidence="1">Uncharacterized protein</fullName>
    </submittedName>
</protein>
<dbReference type="AlphaFoldDB" id="A0A0B1SKS2"/>
<proteinExistence type="predicted"/>
<dbReference type="OrthoDB" id="47802at2759"/>
<organism evidence="1 2">
    <name type="scientific">Oesophagostomum dentatum</name>
    <name type="common">Nodular worm</name>
    <dbReference type="NCBI Taxonomy" id="61180"/>
    <lineage>
        <taxon>Eukaryota</taxon>
        <taxon>Metazoa</taxon>
        <taxon>Ecdysozoa</taxon>
        <taxon>Nematoda</taxon>
        <taxon>Chromadorea</taxon>
        <taxon>Rhabditida</taxon>
        <taxon>Rhabditina</taxon>
        <taxon>Rhabditomorpha</taxon>
        <taxon>Strongyloidea</taxon>
        <taxon>Strongylidae</taxon>
        <taxon>Oesophagostomum</taxon>
    </lineage>
</organism>
<reference evidence="1 2" key="1">
    <citation type="submission" date="2014-03" db="EMBL/GenBank/DDBJ databases">
        <title>Draft genome of the hookworm Oesophagostomum dentatum.</title>
        <authorList>
            <person name="Mitreva M."/>
        </authorList>
    </citation>
    <scope>NUCLEOTIDE SEQUENCE [LARGE SCALE GENOMIC DNA]</scope>
    <source>
        <strain evidence="1 2">OD-Hann</strain>
    </source>
</reference>
<accession>A0A0B1SKS2</accession>
<name>A0A0B1SKS2_OESDE</name>
<dbReference type="EMBL" id="KN563592">
    <property type="protein sequence ID" value="KHJ85519.1"/>
    <property type="molecule type" value="Genomic_DNA"/>
</dbReference>
<gene>
    <name evidence="1" type="ORF">OESDEN_14753</name>
</gene>
<evidence type="ECO:0000313" key="2">
    <source>
        <dbReference type="Proteomes" id="UP000053660"/>
    </source>
</evidence>
<sequence>MRKHPAIEAWFVHNALLSEVAESTILSTDRKQGCVISEEGTRVALVSCAEHSRRAAVDAAHRSSAPSSCAPAALASSLTLEGRHL</sequence>
<dbReference type="Proteomes" id="UP000053660">
    <property type="component" value="Unassembled WGS sequence"/>
</dbReference>